<evidence type="ECO:0000313" key="1">
    <source>
        <dbReference type="EMBL" id="OGF66380.1"/>
    </source>
</evidence>
<organism evidence="1 2">
    <name type="scientific">Candidatus Fischerbacteria bacterium RBG_13_37_8</name>
    <dbReference type="NCBI Taxonomy" id="1817863"/>
    <lineage>
        <taxon>Bacteria</taxon>
        <taxon>Candidatus Fischeribacteriota</taxon>
    </lineage>
</organism>
<dbReference type="Proteomes" id="UP000178943">
    <property type="component" value="Unassembled WGS sequence"/>
</dbReference>
<dbReference type="EMBL" id="MFGW01000093">
    <property type="protein sequence ID" value="OGF66380.1"/>
    <property type="molecule type" value="Genomic_DNA"/>
</dbReference>
<protein>
    <recommendedName>
        <fullName evidence="3">HEAT repeat domain-containing protein</fullName>
    </recommendedName>
</protein>
<comment type="caution">
    <text evidence="1">The sequence shown here is derived from an EMBL/GenBank/DDBJ whole genome shotgun (WGS) entry which is preliminary data.</text>
</comment>
<proteinExistence type="predicted"/>
<dbReference type="InterPro" id="IPR016024">
    <property type="entry name" value="ARM-type_fold"/>
</dbReference>
<accession>A0A1F5VSP7</accession>
<name>A0A1F5VSP7_9BACT</name>
<gene>
    <name evidence="1" type="ORF">A2Y62_12450</name>
</gene>
<evidence type="ECO:0000313" key="2">
    <source>
        <dbReference type="Proteomes" id="UP000178943"/>
    </source>
</evidence>
<sequence>MSKNSRVRKALKKLEGHDPHKIIEAAAELGELGDLRALEPLKALIFNENPEVRRAAALALDALWEPKWKRFIQGGDLDFVAVYTSLDLEALGMLKKNLDNANKDYQIMIEKAIAYSLTELWGNIPFHVFKHLVDEKYIDVTFLEGVVAQH</sequence>
<dbReference type="InterPro" id="IPR011989">
    <property type="entry name" value="ARM-like"/>
</dbReference>
<evidence type="ECO:0008006" key="3">
    <source>
        <dbReference type="Google" id="ProtNLM"/>
    </source>
</evidence>
<reference evidence="1 2" key="1">
    <citation type="journal article" date="2016" name="Nat. Commun.">
        <title>Thousands of microbial genomes shed light on interconnected biogeochemical processes in an aquifer system.</title>
        <authorList>
            <person name="Anantharaman K."/>
            <person name="Brown C.T."/>
            <person name="Hug L.A."/>
            <person name="Sharon I."/>
            <person name="Castelle C.J."/>
            <person name="Probst A.J."/>
            <person name="Thomas B.C."/>
            <person name="Singh A."/>
            <person name="Wilkins M.J."/>
            <person name="Karaoz U."/>
            <person name="Brodie E.L."/>
            <person name="Williams K.H."/>
            <person name="Hubbard S.S."/>
            <person name="Banfield J.F."/>
        </authorList>
    </citation>
    <scope>NUCLEOTIDE SEQUENCE [LARGE SCALE GENOMIC DNA]</scope>
</reference>
<dbReference type="AlphaFoldDB" id="A0A1F5VSP7"/>
<dbReference type="Pfam" id="PF13646">
    <property type="entry name" value="HEAT_2"/>
    <property type="match status" value="1"/>
</dbReference>
<dbReference type="Gene3D" id="1.25.10.10">
    <property type="entry name" value="Leucine-rich Repeat Variant"/>
    <property type="match status" value="1"/>
</dbReference>
<dbReference type="SUPFAM" id="SSF48371">
    <property type="entry name" value="ARM repeat"/>
    <property type="match status" value="1"/>
</dbReference>